<evidence type="ECO:0000313" key="3">
    <source>
        <dbReference type="Proteomes" id="UP000076088"/>
    </source>
</evidence>
<evidence type="ECO:0000259" key="1">
    <source>
        <dbReference type="PROSITE" id="PS51819"/>
    </source>
</evidence>
<evidence type="ECO:0000313" key="2">
    <source>
        <dbReference type="EMBL" id="AMU88496.1"/>
    </source>
</evidence>
<dbReference type="Gene3D" id="3.10.180.10">
    <property type="entry name" value="2,3-Dihydroxybiphenyl 1,2-Dioxygenase, domain 1"/>
    <property type="match status" value="1"/>
</dbReference>
<dbReference type="PANTHER" id="PTHR36503">
    <property type="entry name" value="BLR2520 PROTEIN"/>
    <property type="match status" value="1"/>
</dbReference>
<dbReference type="InterPro" id="IPR004360">
    <property type="entry name" value="Glyas_Fos-R_dOase_dom"/>
</dbReference>
<reference evidence="2 3" key="2">
    <citation type="journal article" date="2016" name="Genome Announc.">
        <title>Complete Genome Sequence of Sphingopyxis macrogoltabida Strain 203N (NBRC 111659), a Polyethylene Glycol Degrader.</title>
        <authorList>
            <person name="Ohtsubo Y."/>
            <person name="Nonoyama S."/>
            <person name="Nagata Y."/>
            <person name="Numata M."/>
            <person name="Tsuchikane K."/>
            <person name="Hosoyama A."/>
            <person name="Yamazoe A."/>
            <person name="Tsuda M."/>
            <person name="Fujita N."/>
            <person name="Kawai F."/>
        </authorList>
    </citation>
    <scope>NUCLEOTIDE SEQUENCE [LARGE SCALE GENOMIC DNA]</scope>
    <source>
        <strain evidence="2 3">203N</strain>
    </source>
</reference>
<proteinExistence type="predicted"/>
<dbReference type="EMBL" id="CP013344">
    <property type="protein sequence ID" value="AMU88496.1"/>
    <property type="molecule type" value="Genomic_DNA"/>
</dbReference>
<dbReference type="PANTHER" id="PTHR36503:SF1">
    <property type="entry name" value="BLR2520 PROTEIN"/>
    <property type="match status" value="1"/>
</dbReference>
<protein>
    <submittedName>
        <fullName evidence="2">Glyoxalase</fullName>
    </submittedName>
</protein>
<reference evidence="3" key="1">
    <citation type="submission" date="2015-11" db="EMBL/GenBank/DDBJ databases">
        <title>Complete genome sequence of a polyethylene-glycol degrader Sphingopyxis macrogoltabida 203N (NBRC 111659).</title>
        <authorList>
            <person name="Yoshiyuki O."/>
            <person name="Shouta N."/>
            <person name="Nagata Y."/>
            <person name="Numata M."/>
            <person name="Tsuchikane K."/>
            <person name="Hosoyama A."/>
            <person name="Yamazoe A."/>
            <person name="Tsuda M."/>
            <person name="Fujita N."/>
            <person name="Kawai F."/>
        </authorList>
    </citation>
    <scope>NUCLEOTIDE SEQUENCE [LARGE SCALE GENOMIC DNA]</scope>
    <source>
        <strain evidence="3">203N</strain>
    </source>
</reference>
<keyword evidence="3" id="KW-1185">Reference proteome</keyword>
<dbReference type="InterPro" id="IPR029068">
    <property type="entry name" value="Glyas_Bleomycin-R_OHBP_Dase"/>
</dbReference>
<gene>
    <name evidence="2" type="ORF">ATM17_05490</name>
</gene>
<sequence length="130" mass="14609">MPALTYTNIFTADIDRMAEFYGELFGFEENLVSRTPIFRAFFAGGTGLGFNAPDAYDLLGLTPQETPGDRVFQTFDVESQDEVRALTDKARDLGATIVKEPFTTYYGWYQSVLRDPDGNALRINFRGTPE</sequence>
<name>A0AAC8YYJ1_SPHMC</name>
<organism evidence="2 3">
    <name type="scientific">Sphingopyxis macrogoltabida</name>
    <name type="common">Sphingomonas macrogoltabidus</name>
    <dbReference type="NCBI Taxonomy" id="33050"/>
    <lineage>
        <taxon>Bacteria</taxon>
        <taxon>Pseudomonadati</taxon>
        <taxon>Pseudomonadota</taxon>
        <taxon>Alphaproteobacteria</taxon>
        <taxon>Sphingomonadales</taxon>
        <taxon>Sphingomonadaceae</taxon>
        <taxon>Sphingopyxis</taxon>
    </lineage>
</organism>
<dbReference type="RefSeq" id="WP_054725580.1">
    <property type="nucleotide sequence ID" value="NZ_CP009429.1"/>
</dbReference>
<dbReference type="Proteomes" id="UP000076088">
    <property type="component" value="Chromosome"/>
</dbReference>
<accession>A0AAC8YYJ1</accession>
<dbReference type="InterPro" id="IPR037523">
    <property type="entry name" value="VOC_core"/>
</dbReference>
<dbReference type="AlphaFoldDB" id="A0AAC8YYJ1"/>
<dbReference type="PROSITE" id="PS51819">
    <property type="entry name" value="VOC"/>
    <property type="match status" value="1"/>
</dbReference>
<dbReference type="KEGG" id="smaz:LH19_05560"/>
<dbReference type="CDD" id="cd16356">
    <property type="entry name" value="PsjN_like"/>
    <property type="match status" value="1"/>
</dbReference>
<dbReference type="SUPFAM" id="SSF54593">
    <property type="entry name" value="Glyoxalase/Bleomycin resistance protein/Dihydroxybiphenyl dioxygenase"/>
    <property type="match status" value="1"/>
</dbReference>
<dbReference type="Pfam" id="PF00903">
    <property type="entry name" value="Glyoxalase"/>
    <property type="match status" value="1"/>
</dbReference>
<feature type="domain" description="VOC" evidence="1">
    <location>
        <begin position="3"/>
        <end position="126"/>
    </location>
</feature>